<dbReference type="Gene3D" id="1.20.1250.20">
    <property type="entry name" value="MFS general substrate transporter like domains"/>
    <property type="match status" value="1"/>
</dbReference>
<feature type="transmembrane region" description="Helical" evidence="7">
    <location>
        <begin position="140"/>
        <end position="163"/>
    </location>
</feature>
<feature type="transmembrane region" description="Helical" evidence="7">
    <location>
        <begin position="310"/>
        <end position="332"/>
    </location>
</feature>
<evidence type="ECO:0000256" key="2">
    <source>
        <dbReference type="ARBA" id="ARBA00022448"/>
    </source>
</evidence>
<feature type="transmembrane region" description="Helical" evidence="7">
    <location>
        <begin position="223"/>
        <end position="247"/>
    </location>
</feature>
<feature type="transmembrane region" description="Helical" evidence="7">
    <location>
        <begin position="259"/>
        <end position="278"/>
    </location>
</feature>
<dbReference type="EMBL" id="JBHSIU010000041">
    <property type="protein sequence ID" value="MFC5002625.1"/>
    <property type="molecule type" value="Genomic_DNA"/>
</dbReference>
<feature type="domain" description="Major facilitator superfamily (MFS) profile" evidence="8">
    <location>
        <begin position="10"/>
        <end position="399"/>
    </location>
</feature>
<dbReference type="Proteomes" id="UP001595912">
    <property type="component" value="Unassembled WGS sequence"/>
</dbReference>
<dbReference type="InterPro" id="IPR036259">
    <property type="entry name" value="MFS_trans_sf"/>
</dbReference>
<evidence type="ECO:0000313" key="10">
    <source>
        <dbReference type="Proteomes" id="UP001595912"/>
    </source>
</evidence>
<feature type="transmembrane region" description="Helical" evidence="7">
    <location>
        <begin position="102"/>
        <end position="119"/>
    </location>
</feature>
<accession>A0ABV9W1T1</accession>
<dbReference type="CDD" id="cd06173">
    <property type="entry name" value="MFS_MefA_like"/>
    <property type="match status" value="1"/>
</dbReference>
<evidence type="ECO:0000256" key="1">
    <source>
        <dbReference type="ARBA" id="ARBA00004651"/>
    </source>
</evidence>
<evidence type="ECO:0000313" key="9">
    <source>
        <dbReference type="EMBL" id="MFC5002625.1"/>
    </source>
</evidence>
<reference evidence="10" key="1">
    <citation type="journal article" date="2019" name="Int. J. Syst. Evol. Microbiol.">
        <title>The Global Catalogue of Microorganisms (GCM) 10K type strain sequencing project: providing services to taxonomists for standard genome sequencing and annotation.</title>
        <authorList>
            <consortium name="The Broad Institute Genomics Platform"/>
            <consortium name="The Broad Institute Genome Sequencing Center for Infectious Disease"/>
            <person name="Wu L."/>
            <person name="Ma J."/>
        </authorList>
    </citation>
    <scope>NUCLEOTIDE SEQUENCE [LARGE SCALE GENOMIC DNA]</scope>
    <source>
        <strain evidence="10">CGMCC 4.7152</strain>
    </source>
</reference>
<keyword evidence="6 7" id="KW-0472">Membrane</keyword>
<protein>
    <submittedName>
        <fullName evidence="9">MFS transporter</fullName>
    </submittedName>
</protein>
<gene>
    <name evidence="9" type="ORF">ACFPIJ_32940</name>
</gene>
<dbReference type="PANTHER" id="PTHR23513">
    <property type="entry name" value="INTEGRAL MEMBRANE EFFLUX PROTEIN-RELATED"/>
    <property type="match status" value="1"/>
</dbReference>
<comment type="subcellular location">
    <subcellularLocation>
        <location evidence="1">Cell membrane</location>
        <topology evidence="1">Multi-pass membrane protein</topology>
    </subcellularLocation>
</comment>
<feature type="transmembrane region" description="Helical" evidence="7">
    <location>
        <begin position="352"/>
        <end position="371"/>
    </location>
</feature>
<evidence type="ECO:0000256" key="7">
    <source>
        <dbReference type="SAM" id="Phobius"/>
    </source>
</evidence>
<dbReference type="Pfam" id="PF05977">
    <property type="entry name" value="MFS_3"/>
    <property type="match status" value="1"/>
</dbReference>
<feature type="transmembrane region" description="Helical" evidence="7">
    <location>
        <begin position="285"/>
        <end position="304"/>
    </location>
</feature>
<feature type="transmembrane region" description="Helical" evidence="7">
    <location>
        <begin position="169"/>
        <end position="188"/>
    </location>
</feature>
<dbReference type="SUPFAM" id="SSF103473">
    <property type="entry name" value="MFS general substrate transporter"/>
    <property type="match status" value="1"/>
</dbReference>
<name>A0ABV9W1T1_9ACTN</name>
<keyword evidence="10" id="KW-1185">Reference proteome</keyword>
<evidence type="ECO:0000259" key="8">
    <source>
        <dbReference type="PROSITE" id="PS50850"/>
    </source>
</evidence>
<feature type="transmembrane region" description="Helical" evidence="7">
    <location>
        <begin position="377"/>
        <end position="395"/>
    </location>
</feature>
<keyword evidence="5 7" id="KW-1133">Transmembrane helix</keyword>
<evidence type="ECO:0000256" key="4">
    <source>
        <dbReference type="ARBA" id="ARBA00022692"/>
    </source>
</evidence>
<feature type="transmembrane region" description="Helical" evidence="7">
    <location>
        <begin position="45"/>
        <end position="68"/>
    </location>
</feature>
<dbReference type="PANTHER" id="PTHR23513:SF6">
    <property type="entry name" value="MAJOR FACILITATOR SUPERFAMILY ASSOCIATED DOMAIN-CONTAINING PROTEIN"/>
    <property type="match status" value="1"/>
</dbReference>
<keyword evidence="3" id="KW-1003">Cell membrane</keyword>
<evidence type="ECO:0000256" key="5">
    <source>
        <dbReference type="ARBA" id="ARBA00022989"/>
    </source>
</evidence>
<feature type="transmembrane region" description="Helical" evidence="7">
    <location>
        <begin position="75"/>
        <end position="96"/>
    </location>
</feature>
<sequence>MPGDTGLGGRFWTLWTASTLSTLGDGIRYVAFPLLAAGLTDDPRGIALVFAAGYLPWPLFGLVGGALADRLDRRVLMWRVDLVRAVLVGAFAAAVLAQVPDIWWLAGVSLTLGVAETMFDNAATAMVPMVVGPAALDRANAWLFAAQTAASTFAGALLGALLFRIAPALPLWVDAVTFVLGAALVWTLRGRFTARHEGTPVTSLAGEIRSGLRWLVRHPALRTICLLAAAINGSVAAVEAVLVVYALDVLHIGEYGYGVLLAVLAVGGVIGSAVAPWLRGRLGDRVLITGGAAGQGVALLAGGLTSSLPVALAALAFAGLSGGAWNVVVVSLRQRIVPSELLGRVTSSYRTVGLTAMPAGAAVAGFIAHGAGLHAPMLVFGGLLVVAGFGALPWLQGLARATPVTALEGES</sequence>
<keyword evidence="4 7" id="KW-0812">Transmembrane</keyword>
<keyword evidence="2" id="KW-0813">Transport</keyword>
<dbReference type="InterPro" id="IPR020846">
    <property type="entry name" value="MFS_dom"/>
</dbReference>
<proteinExistence type="predicted"/>
<organism evidence="9 10">
    <name type="scientific">Dactylosporangium cerinum</name>
    <dbReference type="NCBI Taxonomy" id="1434730"/>
    <lineage>
        <taxon>Bacteria</taxon>
        <taxon>Bacillati</taxon>
        <taxon>Actinomycetota</taxon>
        <taxon>Actinomycetes</taxon>
        <taxon>Micromonosporales</taxon>
        <taxon>Micromonosporaceae</taxon>
        <taxon>Dactylosporangium</taxon>
    </lineage>
</organism>
<dbReference type="RefSeq" id="WP_380120841.1">
    <property type="nucleotide sequence ID" value="NZ_JBHSIU010000041.1"/>
</dbReference>
<dbReference type="PROSITE" id="PS50850">
    <property type="entry name" value="MFS"/>
    <property type="match status" value="1"/>
</dbReference>
<comment type="caution">
    <text evidence="9">The sequence shown here is derived from an EMBL/GenBank/DDBJ whole genome shotgun (WGS) entry which is preliminary data.</text>
</comment>
<evidence type="ECO:0000256" key="6">
    <source>
        <dbReference type="ARBA" id="ARBA00023136"/>
    </source>
</evidence>
<evidence type="ECO:0000256" key="3">
    <source>
        <dbReference type="ARBA" id="ARBA00022475"/>
    </source>
</evidence>
<dbReference type="InterPro" id="IPR010290">
    <property type="entry name" value="TM_effector"/>
</dbReference>